<protein>
    <submittedName>
        <fullName evidence="1">Uncharacterized protein</fullName>
    </submittedName>
</protein>
<name>A0ABT8D836_9RHOB</name>
<comment type="caution">
    <text evidence="1">The sequence shown here is derived from an EMBL/GenBank/DDBJ whole genome shotgun (WGS) entry which is preliminary data.</text>
</comment>
<evidence type="ECO:0000313" key="1">
    <source>
        <dbReference type="EMBL" id="MDN3712496.1"/>
    </source>
</evidence>
<keyword evidence="2" id="KW-1185">Reference proteome</keyword>
<reference evidence="2" key="1">
    <citation type="journal article" date="2019" name="Int. J. Syst. Evol. Microbiol.">
        <title>The Global Catalogue of Microorganisms (GCM) 10K type strain sequencing project: providing services to taxonomists for standard genome sequencing and annotation.</title>
        <authorList>
            <consortium name="The Broad Institute Genomics Platform"/>
            <consortium name="The Broad Institute Genome Sequencing Center for Infectious Disease"/>
            <person name="Wu L."/>
            <person name="Ma J."/>
        </authorList>
    </citation>
    <scope>NUCLEOTIDE SEQUENCE [LARGE SCALE GENOMIC DNA]</scope>
    <source>
        <strain evidence="2">CECT 8482</strain>
    </source>
</reference>
<dbReference type="EMBL" id="JAUFRC010000001">
    <property type="protein sequence ID" value="MDN3712496.1"/>
    <property type="molecule type" value="Genomic_DNA"/>
</dbReference>
<dbReference type="Proteomes" id="UP001243846">
    <property type="component" value="Unassembled WGS sequence"/>
</dbReference>
<gene>
    <name evidence="1" type="ORF">QWZ10_13410</name>
</gene>
<evidence type="ECO:0000313" key="2">
    <source>
        <dbReference type="Proteomes" id="UP001243846"/>
    </source>
</evidence>
<sequence>MKTIARRSPLKDGRSAREKLAGVPGMLDLRMQTLRMPEWNP</sequence>
<organism evidence="1 2">
    <name type="scientific">Paracoccus cavernae</name>
    <dbReference type="NCBI Taxonomy" id="1571207"/>
    <lineage>
        <taxon>Bacteria</taxon>
        <taxon>Pseudomonadati</taxon>
        <taxon>Pseudomonadota</taxon>
        <taxon>Alphaproteobacteria</taxon>
        <taxon>Rhodobacterales</taxon>
        <taxon>Paracoccaceae</taxon>
        <taxon>Paracoccus</taxon>
    </lineage>
</organism>
<proteinExistence type="predicted"/>
<accession>A0ABT8D836</accession>